<feature type="region of interest" description="Disordered" evidence="1">
    <location>
        <begin position="50"/>
        <end position="174"/>
    </location>
</feature>
<evidence type="ECO:0000256" key="1">
    <source>
        <dbReference type="SAM" id="MobiDB-lite"/>
    </source>
</evidence>
<dbReference type="AlphaFoldDB" id="A0A0D7APA2"/>
<feature type="compositionally biased region" description="Polar residues" evidence="1">
    <location>
        <begin position="128"/>
        <end position="138"/>
    </location>
</feature>
<proteinExistence type="predicted"/>
<reference evidence="2 3" key="1">
    <citation type="journal article" date="2015" name="Fungal Genet. Biol.">
        <title>Evolution of novel wood decay mechanisms in Agaricales revealed by the genome sequences of Fistulina hepatica and Cylindrobasidium torrendii.</title>
        <authorList>
            <person name="Floudas D."/>
            <person name="Held B.W."/>
            <person name="Riley R."/>
            <person name="Nagy L.G."/>
            <person name="Koehler G."/>
            <person name="Ransdell A.S."/>
            <person name="Younus H."/>
            <person name="Chow J."/>
            <person name="Chiniquy J."/>
            <person name="Lipzen A."/>
            <person name="Tritt A."/>
            <person name="Sun H."/>
            <person name="Haridas S."/>
            <person name="LaButti K."/>
            <person name="Ohm R.A."/>
            <person name="Kues U."/>
            <person name="Blanchette R.A."/>
            <person name="Grigoriev I.V."/>
            <person name="Minto R.E."/>
            <person name="Hibbett D.S."/>
        </authorList>
    </citation>
    <scope>NUCLEOTIDE SEQUENCE [LARGE SCALE GENOMIC DNA]</scope>
    <source>
        <strain evidence="2 3">ATCC 64428</strain>
    </source>
</reference>
<organism evidence="2 3">
    <name type="scientific">Fistulina hepatica ATCC 64428</name>
    <dbReference type="NCBI Taxonomy" id="1128425"/>
    <lineage>
        <taxon>Eukaryota</taxon>
        <taxon>Fungi</taxon>
        <taxon>Dikarya</taxon>
        <taxon>Basidiomycota</taxon>
        <taxon>Agaricomycotina</taxon>
        <taxon>Agaricomycetes</taxon>
        <taxon>Agaricomycetidae</taxon>
        <taxon>Agaricales</taxon>
        <taxon>Fistulinaceae</taxon>
        <taxon>Fistulina</taxon>
    </lineage>
</organism>
<name>A0A0D7APA2_9AGAR</name>
<keyword evidence="3" id="KW-1185">Reference proteome</keyword>
<gene>
    <name evidence="2" type="ORF">FISHEDRAFT_55078</name>
</gene>
<evidence type="ECO:0000313" key="3">
    <source>
        <dbReference type="Proteomes" id="UP000054144"/>
    </source>
</evidence>
<sequence>MLTMNSRATTGKDKRKLVFAVTKELPQAVWDTLHPWEESSETLPVFYNSDGELVENGGESEDGKMFEGFEGSGYSVDVDEADRDEDICGPEADPPLDVEARSVEDHSEGTPPPSSDDESTAPPHSKWKITSRSLSPVASRQPRDSVVGDMHNATRNVSEDAELPAPTRRTVSMPAPTLDELRRGGLRQWSMALVLYGLPERGELDQ</sequence>
<evidence type="ECO:0000313" key="2">
    <source>
        <dbReference type="EMBL" id="KIY53594.1"/>
    </source>
</evidence>
<dbReference type="EMBL" id="KN881605">
    <property type="protein sequence ID" value="KIY53594.1"/>
    <property type="molecule type" value="Genomic_DNA"/>
</dbReference>
<dbReference type="Proteomes" id="UP000054144">
    <property type="component" value="Unassembled WGS sequence"/>
</dbReference>
<protein>
    <submittedName>
        <fullName evidence="2">Uncharacterized protein</fullName>
    </submittedName>
</protein>
<accession>A0A0D7APA2</accession>
<feature type="compositionally biased region" description="Basic and acidic residues" evidence="1">
    <location>
        <begin position="98"/>
        <end position="108"/>
    </location>
</feature>
<feature type="compositionally biased region" description="Acidic residues" evidence="1">
    <location>
        <begin position="77"/>
        <end position="88"/>
    </location>
</feature>